<dbReference type="RefSeq" id="WP_253763137.1">
    <property type="nucleotide sequence ID" value="NZ_JAMZDZ010000001.1"/>
</dbReference>
<sequence>MAYDKDLAERVREFAQSEPGWSEKRMFGGLATLVDGKLALAVSTHGGLLVNVAGDQAEAALAEPGTEVAVMGGREMRGWVRVDSSVCADDAALERWVRRGLVAARARKASRR</sequence>
<dbReference type="Gene3D" id="3.30.1460.30">
    <property type="entry name" value="YgaC/TfoX-N like chaperone"/>
    <property type="match status" value="1"/>
</dbReference>
<accession>A0ABV8LY11</accession>
<dbReference type="SUPFAM" id="SSF159894">
    <property type="entry name" value="YgaC/TfoX-N like"/>
    <property type="match status" value="1"/>
</dbReference>
<dbReference type="Proteomes" id="UP001595816">
    <property type="component" value="Unassembled WGS sequence"/>
</dbReference>
<evidence type="ECO:0000313" key="2">
    <source>
        <dbReference type="EMBL" id="MFC4135263.1"/>
    </source>
</evidence>
<evidence type="ECO:0000313" key="3">
    <source>
        <dbReference type="Proteomes" id="UP001595816"/>
    </source>
</evidence>
<proteinExistence type="predicted"/>
<organism evidence="2 3">
    <name type="scientific">Hamadaea flava</name>
    <dbReference type="NCBI Taxonomy" id="1742688"/>
    <lineage>
        <taxon>Bacteria</taxon>
        <taxon>Bacillati</taxon>
        <taxon>Actinomycetota</taxon>
        <taxon>Actinomycetes</taxon>
        <taxon>Micromonosporales</taxon>
        <taxon>Micromonosporaceae</taxon>
        <taxon>Hamadaea</taxon>
    </lineage>
</organism>
<keyword evidence="3" id="KW-1185">Reference proteome</keyword>
<comment type="caution">
    <text evidence="2">The sequence shown here is derived from an EMBL/GenBank/DDBJ whole genome shotgun (WGS) entry which is preliminary data.</text>
</comment>
<protein>
    <submittedName>
        <fullName evidence="2">TfoX/Sxy family protein</fullName>
    </submittedName>
</protein>
<gene>
    <name evidence="2" type="ORF">ACFOZ4_32025</name>
</gene>
<feature type="domain" description="TfoX N-terminal" evidence="1">
    <location>
        <begin position="21"/>
        <end position="103"/>
    </location>
</feature>
<dbReference type="EMBL" id="JBHSAY010000020">
    <property type="protein sequence ID" value="MFC4135263.1"/>
    <property type="molecule type" value="Genomic_DNA"/>
</dbReference>
<evidence type="ECO:0000259" key="1">
    <source>
        <dbReference type="Pfam" id="PF04993"/>
    </source>
</evidence>
<dbReference type="InterPro" id="IPR007076">
    <property type="entry name" value="TfoX_N"/>
</dbReference>
<reference evidence="3" key="1">
    <citation type="journal article" date="2019" name="Int. J. Syst. Evol. Microbiol.">
        <title>The Global Catalogue of Microorganisms (GCM) 10K type strain sequencing project: providing services to taxonomists for standard genome sequencing and annotation.</title>
        <authorList>
            <consortium name="The Broad Institute Genomics Platform"/>
            <consortium name="The Broad Institute Genome Sequencing Center for Infectious Disease"/>
            <person name="Wu L."/>
            <person name="Ma J."/>
        </authorList>
    </citation>
    <scope>NUCLEOTIDE SEQUENCE [LARGE SCALE GENOMIC DNA]</scope>
    <source>
        <strain evidence="3">CGMCC 4.7289</strain>
    </source>
</reference>
<name>A0ABV8LY11_9ACTN</name>
<dbReference type="Pfam" id="PF04993">
    <property type="entry name" value="TfoX_N"/>
    <property type="match status" value="1"/>
</dbReference>